<dbReference type="EMBL" id="JADOUF010000001">
    <property type="protein sequence ID" value="MBG6136896.1"/>
    <property type="molecule type" value="Genomic_DNA"/>
</dbReference>
<feature type="DNA-binding region" description="H-T-H motif" evidence="4">
    <location>
        <begin position="31"/>
        <end position="50"/>
    </location>
</feature>
<dbReference type="PANTHER" id="PTHR47506">
    <property type="entry name" value="TRANSCRIPTIONAL REGULATORY PROTEIN"/>
    <property type="match status" value="1"/>
</dbReference>
<proteinExistence type="predicted"/>
<dbReference type="PRINTS" id="PR00455">
    <property type="entry name" value="HTHTETR"/>
</dbReference>
<keyword evidence="2 4" id="KW-0238">DNA-binding</keyword>
<dbReference type="SUPFAM" id="SSF48498">
    <property type="entry name" value="Tetracyclin repressor-like, C-terminal domain"/>
    <property type="match status" value="1"/>
</dbReference>
<organism evidence="6 7">
    <name type="scientific">Longispora fulva</name>
    <dbReference type="NCBI Taxonomy" id="619741"/>
    <lineage>
        <taxon>Bacteria</taxon>
        <taxon>Bacillati</taxon>
        <taxon>Actinomycetota</taxon>
        <taxon>Actinomycetes</taxon>
        <taxon>Micromonosporales</taxon>
        <taxon>Micromonosporaceae</taxon>
        <taxon>Longispora</taxon>
    </lineage>
</organism>
<dbReference type="InterPro" id="IPR011075">
    <property type="entry name" value="TetR_C"/>
</dbReference>
<dbReference type="Pfam" id="PF00440">
    <property type="entry name" value="TetR_N"/>
    <property type="match status" value="1"/>
</dbReference>
<keyword evidence="7" id="KW-1185">Reference proteome</keyword>
<sequence length="196" mass="21571">MARPRLSDGTRTRLLEASTSAFLENGYHGTGIKQILDEVNVPKGSFYNYFASKEELGVAVIRYYAECSAQKLTDALADSGDPLTGLRTFFERQMAEFEEAAFVGGCLLANLAGELDGSEACRRALATAFREWRDGVRDALGDAQSQGTVRGDIDATELADMLIEAWEGAVIRMKIDQTLAPLERCLRRQFDGYLLA</sequence>
<dbReference type="PANTHER" id="PTHR47506:SF6">
    <property type="entry name" value="HTH-TYPE TRANSCRIPTIONAL REPRESSOR NEMR"/>
    <property type="match status" value="1"/>
</dbReference>
<evidence type="ECO:0000256" key="3">
    <source>
        <dbReference type="ARBA" id="ARBA00023163"/>
    </source>
</evidence>
<evidence type="ECO:0000313" key="6">
    <source>
        <dbReference type="EMBL" id="MBG6136896.1"/>
    </source>
</evidence>
<dbReference type="InterPro" id="IPR001647">
    <property type="entry name" value="HTH_TetR"/>
</dbReference>
<gene>
    <name evidence="6" type="ORF">IW245_003090</name>
</gene>
<feature type="domain" description="HTH tetR-type" evidence="5">
    <location>
        <begin position="8"/>
        <end position="68"/>
    </location>
</feature>
<dbReference type="Pfam" id="PF16925">
    <property type="entry name" value="TetR_C_13"/>
    <property type="match status" value="1"/>
</dbReference>
<reference evidence="6" key="1">
    <citation type="submission" date="2020-11" db="EMBL/GenBank/DDBJ databases">
        <title>Sequencing the genomes of 1000 actinobacteria strains.</title>
        <authorList>
            <person name="Klenk H.-P."/>
        </authorList>
    </citation>
    <scope>NUCLEOTIDE SEQUENCE</scope>
    <source>
        <strain evidence="6">DSM 45356</strain>
    </source>
</reference>
<dbReference type="GO" id="GO:0003677">
    <property type="term" value="F:DNA binding"/>
    <property type="evidence" value="ECO:0007669"/>
    <property type="project" value="UniProtKB-UniRule"/>
</dbReference>
<keyword evidence="3" id="KW-0804">Transcription</keyword>
<accession>A0A8J7KKM4</accession>
<dbReference type="SUPFAM" id="SSF46689">
    <property type="entry name" value="Homeodomain-like"/>
    <property type="match status" value="1"/>
</dbReference>
<dbReference type="Proteomes" id="UP000622552">
    <property type="component" value="Unassembled WGS sequence"/>
</dbReference>
<name>A0A8J7KKM4_9ACTN</name>
<dbReference type="InterPro" id="IPR009057">
    <property type="entry name" value="Homeodomain-like_sf"/>
</dbReference>
<dbReference type="Gene3D" id="1.10.357.10">
    <property type="entry name" value="Tetracycline Repressor, domain 2"/>
    <property type="match status" value="1"/>
</dbReference>
<protein>
    <submittedName>
        <fullName evidence="6">TetR/AcrR family transcriptional repressor of nem operon</fullName>
    </submittedName>
</protein>
<evidence type="ECO:0000256" key="4">
    <source>
        <dbReference type="PROSITE-ProRule" id="PRU00335"/>
    </source>
</evidence>
<dbReference type="RefSeq" id="WP_197003814.1">
    <property type="nucleotide sequence ID" value="NZ_BONS01000016.1"/>
</dbReference>
<evidence type="ECO:0000256" key="1">
    <source>
        <dbReference type="ARBA" id="ARBA00023015"/>
    </source>
</evidence>
<evidence type="ECO:0000256" key="2">
    <source>
        <dbReference type="ARBA" id="ARBA00023125"/>
    </source>
</evidence>
<comment type="caution">
    <text evidence="6">The sequence shown here is derived from an EMBL/GenBank/DDBJ whole genome shotgun (WGS) entry which is preliminary data.</text>
</comment>
<evidence type="ECO:0000313" key="7">
    <source>
        <dbReference type="Proteomes" id="UP000622552"/>
    </source>
</evidence>
<keyword evidence="1" id="KW-0805">Transcription regulation</keyword>
<dbReference type="PROSITE" id="PS50977">
    <property type="entry name" value="HTH_TETR_2"/>
    <property type="match status" value="1"/>
</dbReference>
<dbReference type="AlphaFoldDB" id="A0A8J7KKM4"/>
<evidence type="ECO:0000259" key="5">
    <source>
        <dbReference type="PROSITE" id="PS50977"/>
    </source>
</evidence>
<dbReference type="InterPro" id="IPR036271">
    <property type="entry name" value="Tet_transcr_reg_TetR-rel_C_sf"/>
</dbReference>